<comment type="caution">
    <text evidence="9">The sequence shown here is derived from an EMBL/GenBank/DDBJ whole genome shotgun (WGS) entry which is preliminary data.</text>
</comment>
<dbReference type="Proteomes" id="UP000534783">
    <property type="component" value="Unassembled WGS sequence"/>
</dbReference>
<dbReference type="Pfam" id="PF00528">
    <property type="entry name" value="BPD_transp_1"/>
    <property type="match status" value="1"/>
</dbReference>
<proteinExistence type="inferred from homology"/>
<dbReference type="InterPro" id="IPR000515">
    <property type="entry name" value="MetI-like"/>
</dbReference>
<feature type="transmembrane region" description="Helical" evidence="7">
    <location>
        <begin position="290"/>
        <end position="316"/>
    </location>
</feature>
<dbReference type="Pfam" id="PF19300">
    <property type="entry name" value="BPD_transp_1_N"/>
    <property type="match status" value="1"/>
</dbReference>
<evidence type="ECO:0000256" key="6">
    <source>
        <dbReference type="ARBA" id="ARBA00023136"/>
    </source>
</evidence>
<sequence length="323" mass="36163">MAHFLFQRFWQLLITLFGITLLTFGIMHLAPGDPTDLQTALNPKVSAQAKENLRRLYGLDRPLHIQYLDWLRRFVTLDLGRSFVDGAPVSQKILDRLPITVAINLLTLAVIVLVAFPIGILSATRQYSWMDKATTLFVYIGFSLPSFWLALLLMLLFGVYLGWLPLSGYQSLTTAQLSPLERLIDWARHLILPVLTASLIGLAGYSRYLRSEMLEVIRQDYIQTARAKGLSERQVIYKHALRNALIPVVTLMGLELPTLIGGSVIIETIFAIPGIGQLSFQSVLARDYPVIMGLTVFAAVLTLIGNLLADLSYAWVNPRIRVS</sequence>
<dbReference type="SUPFAM" id="SSF161098">
    <property type="entry name" value="MetI-like"/>
    <property type="match status" value="1"/>
</dbReference>
<accession>A0A7X6DLJ2</accession>
<evidence type="ECO:0000256" key="2">
    <source>
        <dbReference type="ARBA" id="ARBA00022448"/>
    </source>
</evidence>
<dbReference type="Gene3D" id="1.10.3720.10">
    <property type="entry name" value="MetI-like"/>
    <property type="match status" value="1"/>
</dbReference>
<dbReference type="CDD" id="cd06261">
    <property type="entry name" value="TM_PBP2"/>
    <property type="match status" value="1"/>
</dbReference>
<organism evidence="9 10">
    <name type="scientific">Candidatus Manganitrophus noduliformans</name>
    <dbReference type="NCBI Taxonomy" id="2606439"/>
    <lineage>
        <taxon>Bacteria</taxon>
        <taxon>Pseudomonadati</taxon>
        <taxon>Nitrospirota</taxon>
        <taxon>Nitrospiria</taxon>
        <taxon>Candidatus Troglogloeales</taxon>
        <taxon>Candidatus Manganitrophaceae</taxon>
        <taxon>Candidatus Manganitrophus</taxon>
    </lineage>
</organism>
<evidence type="ECO:0000313" key="10">
    <source>
        <dbReference type="Proteomes" id="UP000534783"/>
    </source>
</evidence>
<evidence type="ECO:0000256" key="5">
    <source>
        <dbReference type="ARBA" id="ARBA00022989"/>
    </source>
</evidence>
<comment type="subcellular location">
    <subcellularLocation>
        <location evidence="1 7">Cell membrane</location>
        <topology evidence="1 7">Multi-pass membrane protein</topology>
    </subcellularLocation>
</comment>
<gene>
    <name evidence="9" type="ORF">MNODULE_01570</name>
</gene>
<name>A0A7X6DLJ2_9BACT</name>
<dbReference type="EMBL" id="VTOW01000001">
    <property type="protein sequence ID" value="NKE69440.1"/>
    <property type="molecule type" value="Genomic_DNA"/>
</dbReference>
<feature type="transmembrane region" description="Helical" evidence="7">
    <location>
        <begin position="101"/>
        <end position="124"/>
    </location>
</feature>
<dbReference type="AlphaFoldDB" id="A0A7X6DLJ2"/>
<evidence type="ECO:0000256" key="4">
    <source>
        <dbReference type="ARBA" id="ARBA00022692"/>
    </source>
</evidence>
<dbReference type="PROSITE" id="PS50928">
    <property type="entry name" value="ABC_TM1"/>
    <property type="match status" value="1"/>
</dbReference>
<feature type="transmembrane region" description="Helical" evidence="7">
    <location>
        <begin position="136"/>
        <end position="166"/>
    </location>
</feature>
<dbReference type="InterPro" id="IPR035906">
    <property type="entry name" value="MetI-like_sf"/>
</dbReference>
<dbReference type="InterPro" id="IPR045621">
    <property type="entry name" value="BPD_transp_1_N"/>
</dbReference>
<keyword evidence="4 7" id="KW-0812">Transmembrane</keyword>
<keyword evidence="6 7" id="KW-0472">Membrane</keyword>
<dbReference type="PANTHER" id="PTHR30465:SF0">
    <property type="entry name" value="OLIGOPEPTIDE TRANSPORT SYSTEM PERMEASE PROTEIN APPB"/>
    <property type="match status" value="1"/>
</dbReference>
<feature type="transmembrane region" description="Helical" evidence="7">
    <location>
        <begin position="12"/>
        <end position="30"/>
    </location>
</feature>
<reference evidence="9 10" key="1">
    <citation type="journal article" date="2020" name="Nature">
        <title>Bacterial chemolithoautotrophy via manganese oxidation.</title>
        <authorList>
            <person name="Yu H."/>
            <person name="Leadbetter J.R."/>
        </authorList>
    </citation>
    <scope>NUCLEOTIDE SEQUENCE [LARGE SCALE GENOMIC DNA]</scope>
    <source>
        <strain evidence="9 10">Mn-1</strain>
    </source>
</reference>
<feature type="transmembrane region" description="Helical" evidence="7">
    <location>
        <begin position="244"/>
        <end position="270"/>
    </location>
</feature>
<keyword evidence="2 7" id="KW-0813">Transport</keyword>
<keyword evidence="10" id="KW-1185">Reference proteome</keyword>
<dbReference type="RefSeq" id="WP_168057736.1">
    <property type="nucleotide sequence ID" value="NZ_VTOW01000001.1"/>
</dbReference>
<protein>
    <submittedName>
        <fullName evidence="9">ABC transporter permease</fullName>
    </submittedName>
</protein>
<comment type="similarity">
    <text evidence="7">Belongs to the binding-protein-dependent transport system permease family.</text>
</comment>
<keyword evidence="5 7" id="KW-1133">Transmembrane helix</keyword>
<evidence type="ECO:0000313" key="9">
    <source>
        <dbReference type="EMBL" id="NKE69440.1"/>
    </source>
</evidence>
<feature type="transmembrane region" description="Helical" evidence="7">
    <location>
        <begin position="186"/>
        <end position="205"/>
    </location>
</feature>
<evidence type="ECO:0000259" key="8">
    <source>
        <dbReference type="PROSITE" id="PS50928"/>
    </source>
</evidence>
<evidence type="ECO:0000256" key="3">
    <source>
        <dbReference type="ARBA" id="ARBA00022475"/>
    </source>
</evidence>
<dbReference type="GO" id="GO:0005886">
    <property type="term" value="C:plasma membrane"/>
    <property type="evidence" value="ECO:0007669"/>
    <property type="project" value="UniProtKB-SubCell"/>
</dbReference>
<keyword evidence="3" id="KW-1003">Cell membrane</keyword>
<dbReference type="PANTHER" id="PTHR30465">
    <property type="entry name" value="INNER MEMBRANE ABC TRANSPORTER"/>
    <property type="match status" value="1"/>
</dbReference>
<evidence type="ECO:0000256" key="7">
    <source>
        <dbReference type="RuleBase" id="RU363032"/>
    </source>
</evidence>
<dbReference type="GO" id="GO:0055085">
    <property type="term" value="P:transmembrane transport"/>
    <property type="evidence" value="ECO:0007669"/>
    <property type="project" value="InterPro"/>
</dbReference>
<evidence type="ECO:0000256" key="1">
    <source>
        <dbReference type="ARBA" id="ARBA00004651"/>
    </source>
</evidence>
<feature type="domain" description="ABC transmembrane type-1" evidence="8">
    <location>
        <begin position="97"/>
        <end position="309"/>
    </location>
</feature>